<dbReference type="AlphaFoldDB" id="A0A7R9GF41"/>
<evidence type="ECO:0000313" key="2">
    <source>
        <dbReference type="EMBL" id="CAD7278574.1"/>
    </source>
</evidence>
<feature type="region of interest" description="Disordered" evidence="1">
    <location>
        <begin position="157"/>
        <end position="254"/>
    </location>
</feature>
<feature type="compositionally biased region" description="Polar residues" evidence="1">
    <location>
        <begin position="162"/>
        <end position="179"/>
    </location>
</feature>
<reference evidence="2" key="1">
    <citation type="submission" date="2020-11" db="EMBL/GenBank/DDBJ databases">
        <authorList>
            <person name="Tran Van P."/>
        </authorList>
    </citation>
    <scope>NUCLEOTIDE SEQUENCE</scope>
</reference>
<accession>A0A7R9GF41</accession>
<feature type="compositionally biased region" description="Low complexity" evidence="1">
    <location>
        <begin position="96"/>
        <end position="109"/>
    </location>
</feature>
<organism evidence="2">
    <name type="scientific">Notodromas monacha</name>
    <dbReference type="NCBI Taxonomy" id="399045"/>
    <lineage>
        <taxon>Eukaryota</taxon>
        <taxon>Metazoa</taxon>
        <taxon>Ecdysozoa</taxon>
        <taxon>Arthropoda</taxon>
        <taxon>Crustacea</taxon>
        <taxon>Oligostraca</taxon>
        <taxon>Ostracoda</taxon>
        <taxon>Podocopa</taxon>
        <taxon>Podocopida</taxon>
        <taxon>Cypridocopina</taxon>
        <taxon>Cypridoidea</taxon>
        <taxon>Cyprididae</taxon>
        <taxon>Notodromas</taxon>
    </lineage>
</organism>
<feature type="compositionally biased region" description="Polar residues" evidence="1">
    <location>
        <begin position="186"/>
        <end position="198"/>
    </location>
</feature>
<dbReference type="EMBL" id="CAJPEX010001275">
    <property type="protein sequence ID" value="CAG0918726.1"/>
    <property type="molecule type" value="Genomic_DNA"/>
</dbReference>
<dbReference type="Proteomes" id="UP000678499">
    <property type="component" value="Unassembled WGS sequence"/>
</dbReference>
<feature type="region of interest" description="Disordered" evidence="1">
    <location>
        <begin position="291"/>
        <end position="332"/>
    </location>
</feature>
<gene>
    <name evidence="2" type="ORF">NMOB1V02_LOCUS6273</name>
</gene>
<name>A0A7R9GF41_9CRUS</name>
<sequence length="563" mass="64320">MFNNDVMSMTDLFNFLNDNHAVEKPPTSSSSDNQNFSVGVKMTTKIKTMRTKSRLNPYLMDDVDGDRQRKTQSTQAKYPRIPKHTLQFRVVESKAPSNVQPPNVSSPPSQTEPLKDLDFINELLDLCDNELMDSVPEQSGNDIFEKALAHSGIFDSRAEDSVWSSTPAVQLSVPKNTETASDKPRVNQSHTAPQITINGSRGKPRTRGRPRGSGNPDRRGRGRGLQRVTSSDQLLASHHQTKPSYSHGFSPAANNRIQEKTVKAPRSPTGLSDVEVDLSEVEDVGLIEYFDPDVQTSTDEETDMDNYDSDNDNSKKQGRGRPPILYPYDNKLDRPGPYRVTVESTSSEREAECFGPAWHCRVYRLEQNWPTHYSRSLEDRRRRIAALNNPLPVDKRVPEDRLIDLMRLTGEILPDFLDAIRSTQIPERVRFINIIHHSPPKSLVAEWWSLGLMNIVCRISATSFSCGIDGYQLSENHHNTVLESPEMEEQREAEQARKEFNSYFNQLRIYKKPSVHYAQDSQVWLNPVTGELHPVTTMPQDLFLKEWYDDDQHLMSEIRRRRM</sequence>
<proteinExistence type="predicted"/>
<feature type="region of interest" description="Disordered" evidence="1">
    <location>
        <begin position="94"/>
        <end position="113"/>
    </location>
</feature>
<keyword evidence="3" id="KW-1185">Reference proteome</keyword>
<feature type="compositionally biased region" description="Acidic residues" evidence="1">
    <location>
        <begin position="298"/>
        <end position="311"/>
    </location>
</feature>
<dbReference type="EMBL" id="OA883312">
    <property type="protein sequence ID" value="CAD7278574.1"/>
    <property type="molecule type" value="Genomic_DNA"/>
</dbReference>
<protein>
    <submittedName>
        <fullName evidence="2">Uncharacterized protein</fullName>
    </submittedName>
</protein>
<evidence type="ECO:0000313" key="3">
    <source>
        <dbReference type="Proteomes" id="UP000678499"/>
    </source>
</evidence>
<evidence type="ECO:0000256" key="1">
    <source>
        <dbReference type="SAM" id="MobiDB-lite"/>
    </source>
</evidence>